<feature type="chain" id="PRO_5046813126" evidence="2">
    <location>
        <begin position="21"/>
        <end position="163"/>
    </location>
</feature>
<dbReference type="Proteomes" id="UP001521785">
    <property type="component" value="Unassembled WGS sequence"/>
</dbReference>
<organism evidence="3 4">
    <name type="scientific">Paraconiothyrium brasiliense</name>
    <dbReference type="NCBI Taxonomy" id="300254"/>
    <lineage>
        <taxon>Eukaryota</taxon>
        <taxon>Fungi</taxon>
        <taxon>Dikarya</taxon>
        <taxon>Ascomycota</taxon>
        <taxon>Pezizomycotina</taxon>
        <taxon>Dothideomycetes</taxon>
        <taxon>Pleosporomycetidae</taxon>
        <taxon>Pleosporales</taxon>
        <taxon>Massarineae</taxon>
        <taxon>Didymosphaeriaceae</taxon>
        <taxon>Paraconiothyrium</taxon>
    </lineage>
</organism>
<evidence type="ECO:0000313" key="4">
    <source>
        <dbReference type="Proteomes" id="UP001521785"/>
    </source>
</evidence>
<keyword evidence="2" id="KW-0732">Signal</keyword>
<accession>A0ABR3QHD8</accession>
<proteinExistence type="predicted"/>
<keyword evidence="4" id="KW-1185">Reference proteome</keyword>
<dbReference type="EMBL" id="JAKJXO020000024">
    <property type="protein sequence ID" value="KAL1591576.1"/>
    <property type="molecule type" value="Genomic_DNA"/>
</dbReference>
<protein>
    <submittedName>
        <fullName evidence="3">Uncharacterized protein</fullName>
    </submittedName>
</protein>
<evidence type="ECO:0000313" key="3">
    <source>
        <dbReference type="EMBL" id="KAL1591576.1"/>
    </source>
</evidence>
<sequence length="163" mass="17473">MKFTTAIAAAILGTAVYGAALPDPNCRFPGMPCSRSAVAEADPAWHSGFRRLPGQPIGKREAEPEAEPEADPNCRFPGMPCSRSAEPEAEAEADPAWHSGFRRLPGQPIGKREAEAEAEPEAEADPAWHSGFRRLPGQPIGKREAEAEPEADPNCRFPGMPCS</sequence>
<evidence type="ECO:0000256" key="1">
    <source>
        <dbReference type="SAM" id="MobiDB-lite"/>
    </source>
</evidence>
<reference evidence="3 4" key="1">
    <citation type="submission" date="2024-02" db="EMBL/GenBank/DDBJ databases">
        <title>De novo assembly and annotation of 12 fungi associated with fruit tree decline syndrome in Ontario, Canada.</title>
        <authorList>
            <person name="Sulman M."/>
            <person name="Ellouze W."/>
            <person name="Ilyukhin E."/>
        </authorList>
    </citation>
    <scope>NUCLEOTIDE SEQUENCE [LARGE SCALE GENOMIC DNA]</scope>
    <source>
        <strain evidence="3 4">M42-189</strain>
    </source>
</reference>
<name>A0ABR3QHD8_9PLEO</name>
<evidence type="ECO:0000256" key="2">
    <source>
        <dbReference type="SAM" id="SignalP"/>
    </source>
</evidence>
<comment type="caution">
    <text evidence="3">The sequence shown here is derived from an EMBL/GenBank/DDBJ whole genome shotgun (WGS) entry which is preliminary data.</text>
</comment>
<gene>
    <name evidence="3" type="ORF">SLS60_011826</name>
</gene>
<feature type="region of interest" description="Disordered" evidence="1">
    <location>
        <begin position="47"/>
        <end position="163"/>
    </location>
</feature>
<feature type="signal peptide" evidence="2">
    <location>
        <begin position="1"/>
        <end position="20"/>
    </location>
</feature>